<reference evidence="7" key="1">
    <citation type="submission" date="2021-02" db="EMBL/GenBank/DDBJ databases">
        <authorList>
            <person name="Dougan E. K."/>
            <person name="Rhodes N."/>
            <person name="Thang M."/>
            <person name="Chan C."/>
        </authorList>
    </citation>
    <scope>NUCLEOTIDE SEQUENCE</scope>
</reference>
<dbReference type="OrthoDB" id="449325at2759"/>
<evidence type="ECO:0000313" key="8">
    <source>
        <dbReference type="Proteomes" id="UP000654075"/>
    </source>
</evidence>
<feature type="compositionally biased region" description="Polar residues" evidence="3">
    <location>
        <begin position="2851"/>
        <end position="2861"/>
    </location>
</feature>
<feature type="non-terminal residue" evidence="7">
    <location>
        <position position="1"/>
    </location>
</feature>
<feature type="compositionally biased region" description="Basic and acidic residues" evidence="3">
    <location>
        <begin position="7"/>
        <end position="25"/>
    </location>
</feature>
<keyword evidence="1" id="KW-0863">Zinc-finger</keyword>
<evidence type="ECO:0000256" key="2">
    <source>
        <dbReference type="SAM" id="Coils"/>
    </source>
</evidence>
<feature type="coiled-coil region" evidence="2">
    <location>
        <begin position="3908"/>
        <end position="3972"/>
    </location>
</feature>
<dbReference type="InterPro" id="IPR043502">
    <property type="entry name" value="DNA/RNA_pol_sf"/>
</dbReference>
<feature type="domain" description="CCHC-type" evidence="5">
    <location>
        <begin position="2293"/>
        <end position="2306"/>
    </location>
</feature>
<feature type="region of interest" description="Disordered" evidence="3">
    <location>
        <begin position="4151"/>
        <end position="4335"/>
    </location>
</feature>
<feature type="compositionally biased region" description="Polar residues" evidence="3">
    <location>
        <begin position="282"/>
        <end position="292"/>
    </location>
</feature>
<keyword evidence="8" id="KW-1185">Reference proteome</keyword>
<feature type="region of interest" description="Disordered" evidence="3">
    <location>
        <begin position="5768"/>
        <end position="5839"/>
    </location>
</feature>
<dbReference type="InterPro" id="IPR041588">
    <property type="entry name" value="Integrase_H2C2"/>
</dbReference>
<keyword evidence="1" id="KW-0862">Zinc</keyword>
<feature type="region of interest" description="Disordered" evidence="3">
    <location>
        <begin position="3605"/>
        <end position="3627"/>
    </location>
</feature>
<evidence type="ECO:0000256" key="1">
    <source>
        <dbReference type="PROSITE-ProRule" id="PRU00723"/>
    </source>
</evidence>
<feature type="compositionally biased region" description="Low complexity" evidence="3">
    <location>
        <begin position="5510"/>
        <end position="5554"/>
    </location>
</feature>
<dbReference type="SUPFAM" id="SSF56024">
    <property type="entry name" value="Phospholipase D/nuclease"/>
    <property type="match status" value="1"/>
</dbReference>
<feature type="compositionally biased region" description="Basic and acidic residues" evidence="3">
    <location>
        <begin position="4364"/>
        <end position="4375"/>
    </location>
</feature>
<dbReference type="InterPro" id="IPR000571">
    <property type="entry name" value="Znf_CCCH"/>
</dbReference>
<feature type="region of interest" description="Disordered" evidence="3">
    <location>
        <begin position="2849"/>
        <end position="2954"/>
    </location>
</feature>
<sequence>MPSTPGKEVERAVRGDPRVEGERALEGVVAPEAPEAETTLGRSQSPKNRKHILCRYVKSGDRCPQGEKCPYSHNEKKFDGKGKQHRSNAARDDRGWADTSDESSWAVTNWKQNTFSLSSMSEEADQGGYAFQANQAFEKASKDPDSMWKIGAHKIVPKLNSIRDLPKGLWTIVPKGRLFERGYQYLIRTMVGGINVPTMCDGGAGLNTIPEELVLAIMNACSRSGIKLGDKRHPISVFERKNEEESVTGVAKKHSVAIPGAVIMRITMQSLTPGSILGTATPKPQTRTNPSKTIPDYSSPRKDGSEWRGIFRSPKFGTANEKGGLEFRPGYVTHKMFPCAYGPGTQLSTQIRIQIRTTVVGRNDPRGPLVGTVPVACGSEEVSVLYYSGCEECAPSLFGPQCAQAAGAGIMSMRPTQGKTAAAESLVETPPEAYYDLLRIFLRTKFPAADPHLIDHCVSLEVFLDKSIISGFSFGCAKAQVVVPEGKRLGHHISRRGAKPDEERIQAVLDFPPLMEIKHIQQFLGCTNWLRMYLDPNYAHAAKKIGDYQKKGAVFPNNGIGPSGIAWGASHVQMFKDMTNFRVLTAIGKGLSPTQQAWSPIDLETYAQLCAKRAQKKILGNCQSLCWTDHQNVARLKTAPNIDVKQLRWVSEIIGDGSRILSLSGRSAKLADGWSRNPPDRDELLAQRLKDLRGYAGQLRGFSRKSTCLNGSLRKAVKRFPGLCRATLGKNFDPVKTRKVPAKPVGGIATRAADGGSEVPAEPVGGFAERAANGNSATSKGEETGKRKRTPIADPEVVSQAACSAQNGPSDRYQPFVLDCDFATGEVFPPEQSSEDELEPNCPSRWCNMYVTPGQLTTCERCRAGGCFACTTFRVPGVPGGVCEWCWSDAGYTNNNQRQCVRSSTSEREYQITDELTRGPALCAKRLTFSQKLWSEGESSSCGSEPEPESTAVCVTRPAEARRNAEVTRVLQQWRDENSIGSYPTYRVLCRKKSFTIAPWECRGGPPHHTITWRLTLDARTLEVLCSDEVEQLRTGYGKSGSENWWTPLPEETPRDITTLFLFDPNRTLERVWAGMIGEMPTVRVMFVPDYCSDEKNQDTAGSIAMAMERFLPGHRVLMSKAEGPFSDDNETGLTSWFPPVNQHQKRERIILDIRKDFFTSIAKLLREITMKAPDFLIGVGQGGFIALGITRPGVVEAVLQARNVQKEEAHKIGDYWGKVKIVVALMPRMARFQTKNIGPHLVSLFCPEMVDTTFPVPNIRTFGVKVNHSETYDFDREVFAICKAEVKEGFGDIMWDECLAAKSREMWRHDGSCPCGKKTYLFGQCGMCMRKDAVIRDQQIEQAVAEVEQAELEEEDNFPTVNSTTLIPQIGMPGKIREELDAAIGCRGGRSKICKVTKVVENGACAVMWASWGKKHEIPLCLGCTDASLREQPFRLVILVEKYSITTNKVSERHTVFLCAQYCVDENWECLDRNGIAIGEHDGFGRSIKYRLIEGLACQEALTAVWAAGKGCRRGHPVEHDIPDAVNDAIRGRFIARKIAWYPAKYPIRSGTGYQEAMICFVFSQNEWFETTFSKSQDNKSGVLIAWGSRSEEQTSELVIIRSDRWLFFDEYGLFEAKPGDLVSQARKRSCLSTDRVGTCSPDDDIAKRAVVGSSSTDLVNESVDTNYVHVGTRSDLVVEDTQQEFHRRAFKRKEWQAEVQDTLGGAAGGNHFDIESSLRVRMLTAQRADANLAATLQPLLKAPPKGALKASDGAVQAGFQLAIDGVLEKSVSTKGGPAWVPVVPDGEVGTNDTWKWWCFLQCHIGIFGGHRLGDQTYELMARIVWWESMYKDVKRWADECDTCIRFRKKRQKSEQVPMMPVGAECWQEVMVDIEGPCQPGDYKGHTYVLTYNVHSLPRRFFEGYKSQGHRCQEAWSKGWFLAPRRFFSLRSGTRADDSRRKIEDKSSGRNPGEDVLNASGRVERPSYRVEYLIYTTPGPYGFTPRDIDRRWSSALKLEKDLHPFQVCEFEPVTDYARNLFAGYRRIRELIIQTKMTESAARAETANPFRKSRELRVGKKVPIRTSRAKRLEGEDENTGERSLGDMLDSAEPETDSGVTDKREKHGSKKDKITLNGFIAYKGATRKTVRVGRITHISKAAAEVVLHRYKPQSNGRLRVKWLPVYVIDGQEVLSQGSVPLLETVPYSKIMIIIQLNDGVMSHAAARRLEKGHNRFEDDAVLSYMIDPPLVIQDETSKRVQDFMEEMGFLPGCEEDPAGVAWLNQVGQFQGTERSSSYRDCPGSVKKSLSGRVCCNCGKPGHVSRDCWENDGHPIERRPKVAFETIHVIQKWLSTGTTAFLEIFCGWQQLTYRVREVGLQAADGIELRSCRMETQEHVTIALEIMDHQESRGFLASNENPETSLLFKREDWKKVVGSLCDPIWPRSHAELCGCLAKMKYPGVERLNEPMRKGQIWTSNFDLRALSMRDCVAGYSGMYTGVQGTLYAQCLKKALVDVRTRGGVGPTTKLLKRASSLKETREKYNAEATKSSAGFIGAEVITDTTPCVMTIYKNETQDLDTGSKSRIPNSTIPHVQEYAPAQESLDAQRKREEEIDKAVAAARGAWIAKAKRGEFDSVVAHLEVYKYSDQVVTKDPRRKAAAFHLEGTPRTTVRKVLHDTIPTGPQVRSPPHNLKGTDGQWTGDQLEQQVKSGQLVRGNSAWGSPPFPTKDFPGHKKARKRRLVVDYRRVNLRTMRAIYYDRQVSLTDAEADANIKDAAKGNEFVVQAAAEAFAAAGYSTEGLGIEVNQGSAIEIEKQLPASTKRTRSKKELAKDGLTTKAGTGSCRSPFAHVRPLLCDAVRAEEGSKDVRNFYSYTPSEPSDSGDSRADGGAARWVPVSLQPSAGTRCGTEGMPQPGKVKLTPAAKKGKEAERAPPAASSDGSDGGIATRAAGGSVGQEEEEKREGEPPSRAMLAGSLRTKDMGTVGRAEVELNAGNGLDRNDSSDSYQEWSDRNVREALVMAELWMVSKQTEAEEETIQVRRLIEVDSAIPEFVYVGVASDKFPHYQQYGFGAGEDDLLRAAERYDSVGEYCGIPKPQGPKTAPKTTILQLNLRMMTFIAVDTIGVQHLERGCEYSLRGLANMEGFHGRNATLRAKAEHQIMCYVENLIESICPVAVELSTEDKNVLGQLITFGIKSAGNEDAPPGRIIPLKKEGLIWGWGEKVPDERLAAYALLRAGPMDLVPEQGSSRTRIILRSAIVQNFLEIAHYESFSRTMLSLNGQMEEDDYRKHRANRIHKGYAATGPASQLDFHDSAYKFMLKNMRVRSRWKADAGNEWGIIKRWQDEVWAREERPNQSQTSFKEPGGRPMDTGVARNVMGGARKHPKVWKTVGSDASAGDRTLAGHSCRMAKRSLGRLGVVVDRKYRVSGRPCAWCPSGLKSGTDQWTIAGSGTLHTGCSLVHRYLNRQPGSAKLGREYPVWVEPTGGDKRGSGTLPRFRGVHPEGATYSPSGVEMIYADDQGAAAVLHERLAYQSCFDLANGGEVAKAATEMIAKLNPTGQSAGELPVARGSFIGQRIVTKDLPIGRRLVRPSSDREIVPPTITLKEEEAVKAPIFPHLLPKEVTRDEIRTRKGPARSDSTFGGGNDEFDPKIFQNLDLVLDIATGKVTVQEEPDSEPSEPNSQRDTRGKRSRSCKSPCWRKNEDEAAAEARQEQNKSSKKSAFGKSSSKEPPVEEVARLAAFHGITEDEVWINMFTQADSDEELKLKRRDETVSSCSYVQKLRNCRNNACEFERGAASESELQDKAEAEARGSFRDERPAECEVPTGSTVRAYFHVLSMVRSLIESREANPEEQDLADLEFDAEAAKELEFHLSSTERADKAARALKATRKLEKTLCTSRVRMTTGVTNQMLQIGRIGQDGWTTLLRFRELEQKLLQKDKEMLDYRKNVEQAREDFDPKELDRRAVQQRKKFQDATAKLRVAEKAAQDEQNKYNAVLKFKDYADKYRDRLASDELAGALVFPAPTRKVWMSLMRMLILESIPKRSSKKGQEMLRSGIPEIEEMGLSEDVQLAMINDEAFRRRMSREFTANQTKGDQSRKDMEVDNRDLRDSKFSRADLVQVQETRDYAKYIKEYDLMRVNEIFEAVFINLGQPTCQVDGQVPKCVVIPEGVEEEDDALDQDPEEKRTQKEGAEHGEQDLRAPPSAKSEEVKSRQRSLSSLLRFESKGFPGQRQRYKKEVSKSDYGQGQKKQSSSSGDQHWVAKKTLTGSSVARSAASQPPWKWKEKVVSEAGSDNRSTTGSSWQKTDPSKKTASEAGSGAGSTAGSSWRQIDPPSGNGSEINWQTTRQSVAEKGRGRYLATVEGCRVSRQKMNALQVAGALSDAEARTGRSASRERAKRSRAKQGSGSSSDDSVVPNCASNAFGRFTRLTMSRSPSPCRGTHKGAKGSGKGKAVPKGKGKGGQFDRHPGGPPFYARRNAVPDQDRPVASPRGGTGTTGSSTSVPEETFNATFRESTGGSSSGGAPFELCSRAFASSETLLGRSWGTVRFPLKPVCLAYAAADGNSGPKSEGEALAQGGSGPIPHAPGDERSFVGQRGTVEATAELAQVTTEVAGAIVVVAGKKMQSGLIEALGWCKYFLFILVIVEYGPLIVELVEKAIRVWRRAQKAKLFDCGQNPEANIPPWDILIPTESELLKVARHPTWRVTGDHRVMLGKVNDPEHVKVIAWAAMQKHRDGVAVVNYIDDEFNRCGGHMEMSFRVVAEHNHRTHLVRISCQLKNFEDFASDCATCACDEFRKLTLKSGRICRHAAAVLLLHQAKDCKTSINQMEESLGDSFKSLFFHIFPEDVDCIDDQRNDSSFEPARPLHSPLVYTRPVLDSTSMASLCELSGSSSMEVIRHPSGTVSALSGGKGGAAAARGRAVYDEMNNVPRSVRFEQHSEKICAELKAQENCCFPKAVQQAGSMLDQLKNKIKGQQGVTVTRDGKPSAMMPVSRWIGELYGFLFTSGARGGRGPTVRTCLKRINSKLGELWMILNAVEAQNVALSLIRAARDSLYFWGYTLDREDIVDGLIDAKQQNGCDVMVMVDKEGTTTLMMGQVAKLSASGCLVRLARGSNLTAEYRKAGRGINKGFVGACHAKAILSGTWLLSGSTNWTNSSRCNIEKSTLVHLTPHEARMQNRAAEEDWPVGGVHPGPSREEEGVTVRVKNFPAPDVNGCIGIVRGFDAGSVRYQVNVEMRTGETVPMSLREEYMAVEADSKKPEGGDEADAAPPPLPGAAGPSQALRKSAADALRRFGGAIAQQAVMPMPGPQGMGGMGMGGMGGMGAGPWPPQYAGPGGGGMGYPANRSSADARSSAEASAAAASAFQRQAMQMGGHPGSAPGQFGMGPMARPPMDGGKGFQDVGMSYPGKGGGPQARQMSPGGMPGGMPGRSNKVGGQDPGMDPGMGPGMGLGMGTGMGPGMGQGPGRPGGPPQPFSLSQSLGPQGPPGPQGPQGPRPPAPQQGGGMSLERSLMQGRPSGPPAAGQGGGMMQQQQQQQMQQMQQRMMQQQQQQIQQQGMQQQQQMQQQGMQQQQQPPQPPPPPSSQQQPMQQPMSSKLPPAPQLPGPGGAKPEGRPGQVWVVAHSPHFTDVIVRASQEVTSKEVRRVLPGEVCSQRDMTITLPSGLVRMPIQPDGWVTVHARHINGPTFLTEAPEPAPPQHGRPGAVLSRTLRAGEGPGAHGLEMSPAPAPPQSKDKAPLIPSLAQPSDNTRFTREDMLDFKYKLATASWNSQEAPTEMAGVKMLRVPQMKAVAPPREHRRKDRQADDDDHPTGRDKTPLRSRDAPALRSTTPAKELLQENVQDAPKPTGEEKKANCPTQ</sequence>
<feature type="compositionally biased region" description="Low complexity" evidence="3">
    <location>
        <begin position="5564"/>
        <end position="5577"/>
    </location>
</feature>
<feature type="compositionally biased region" description="Low complexity" evidence="3">
    <location>
        <begin position="4294"/>
        <end position="4307"/>
    </location>
</feature>
<gene>
    <name evidence="7" type="ORF">PGLA1383_LOCUS52891</name>
</gene>
<evidence type="ECO:0000259" key="6">
    <source>
        <dbReference type="PROSITE" id="PS50966"/>
    </source>
</evidence>
<dbReference type="InterPro" id="IPR025202">
    <property type="entry name" value="PLD-like_dom"/>
</dbReference>
<feature type="compositionally biased region" description="Polar residues" evidence="3">
    <location>
        <begin position="4246"/>
        <end position="4257"/>
    </location>
</feature>
<dbReference type="PANTHER" id="PTHR33064">
    <property type="entry name" value="POL PROTEIN"/>
    <property type="match status" value="1"/>
</dbReference>
<feature type="zinc finger region" description="C3H1-type" evidence="1">
    <location>
        <begin position="48"/>
        <end position="76"/>
    </location>
</feature>
<feature type="compositionally biased region" description="Basic and acidic residues" evidence="3">
    <location>
        <begin position="5828"/>
        <end position="5839"/>
    </location>
</feature>
<feature type="compositionally biased region" description="Basic and acidic residues" evidence="3">
    <location>
        <begin position="5790"/>
        <end position="5805"/>
    </location>
</feature>
<organism evidence="7 8">
    <name type="scientific">Polarella glacialis</name>
    <name type="common">Dinoflagellate</name>
    <dbReference type="NCBI Taxonomy" id="89957"/>
    <lineage>
        <taxon>Eukaryota</taxon>
        <taxon>Sar</taxon>
        <taxon>Alveolata</taxon>
        <taxon>Dinophyceae</taxon>
        <taxon>Suessiales</taxon>
        <taxon>Suessiaceae</taxon>
        <taxon>Polarella</taxon>
    </lineage>
</organism>
<keyword evidence="1" id="KW-0479">Metal-binding</keyword>
<feature type="region of interest" description="Disordered" evidence="3">
    <location>
        <begin position="5234"/>
        <end position="5267"/>
    </location>
</feature>
<dbReference type="PANTHER" id="PTHR33064:SF37">
    <property type="entry name" value="RIBONUCLEASE H"/>
    <property type="match status" value="1"/>
</dbReference>
<evidence type="ECO:0000256" key="3">
    <source>
        <dbReference type="SAM" id="MobiDB-lite"/>
    </source>
</evidence>
<evidence type="ECO:0008006" key="9">
    <source>
        <dbReference type="Google" id="ProtNLM"/>
    </source>
</evidence>
<feature type="region of interest" description="Disordered" evidence="3">
    <location>
        <begin position="5691"/>
        <end position="5731"/>
    </location>
</feature>
<feature type="domain" description="C3H1-type" evidence="4">
    <location>
        <begin position="48"/>
        <end position="76"/>
    </location>
</feature>
<dbReference type="PROSITE" id="PS50158">
    <property type="entry name" value="ZF_CCHC"/>
    <property type="match status" value="1"/>
</dbReference>
<keyword evidence="2" id="KW-0175">Coiled coil</keyword>
<feature type="region of interest" description="Disordered" evidence="3">
    <location>
        <begin position="1939"/>
        <end position="1961"/>
    </location>
</feature>
<evidence type="ECO:0000259" key="5">
    <source>
        <dbReference type="PROSITE" id="PS50158"/>
    </source>
</evidence>
<feature type="compositionally biased region" description="Basic and acidic residues" evidence="3">
    <location>
        <begin position="1939"/>
        <end position="1949"/>
    </location>
</feature>
<dbReference type="SUPFAM" id="SSF56672">
    <property type="entry name" value="DNA/RNA polymerases"/>
    <property type="match status" value="2"/>
</dbReference>
<dbReference type="PROSITE" id="PS50966">
    <property type="entry name" value="ZF_SWIM"/>
    <property type="match status" value="1"/>
</dbReference>
<comment type="caution">
    <text evidence="7">The sequence shown here is derived from an EMBL/GenBank/DDBJ whole genome shotgun (WGS) entry which is preliminary data.</text>
</comment>
<feature type="region of interest" description="Disordered" evidence="3">
    <location>
        <begin position="1"/>
        <end position="99"/>
    </location>
</feature>
<dbReference type="Pfam" id="PF17921">
    <property type="entry name" value="Integrase_H2C2"/>
    <property type="match status" value="1"/>
</dbReference>
<dbReference type="GO" id="GO:0003676">
    <property type="term" value="F:nucleic acid binding"/>
    <property type="evidence" value="ECO:0007669"/>
    <property type="project" value="InterPro"/>
</dbReference>
<evidence type="ECO:0000313" key="7">
    <source>
        <dbReference type="EMBL" id="CAE8637554.1"/>
    </source>
</evidence>
<feature type="compositionally biased region" description="Low complexity" evidence="3">
    <location>
        <begin position="4222"/>
        <end position="4238"/>
    </location>
</feature>
<feature type="compositionally biased region" description="Basic and acidic residues" evidence="3">
    <location>
        <begin position="73"/>
        <end position="82"/>
    </location>
</feature>
<dbReference type="Gene3D" id="3.30.870.10">
    <property type="entry name" value="Endonuclease Chain A"/>
    <property type="match status" value="1"/>
</dbReference>
<dbReference type="SMART" id="SM00356">
    <property type="entry name" value="ZnF_C3H1"/>
    <property type="match status" value="1"/>
</dbReference>
<feature type="domain" description="SWIM-type" evidence="6">
    <location>
        <begin position="4751"/>
        <end position="4797"/>
    </location>
</feature>
<feature type="region of interest" description="Disordered" evidence="3">
    <location>
        <begin position="274"/>
        <end position="313"/>
    </location>
</feature>
<feature type="region of interest" description="Disordered" evidence="3">
    <location>
        <begin position="768"/>
        <end position="793"/>
    </location>
</feature>
<feature type="compositionally biased region" description="Gly residues" evidence="3">
    <location>
        <begin position="5423"/>
        <end position="5447"/>
    </location>
</feature>
<feature type="region of interest" description="Disordered" evidence="3">
    <location>
        <begin position="2065"/>
        <end position="2108"/>
    </location>
</feature>
<protein>
    <recommendedName>
        <fullName evidence="9">C3H1-type domain-containing protein</fullName>
    </recommendedName>
</protein>
<feature type="compositionally biased region" description="Basic and acidic residues" evidence="3">
    <location>
        <begin position="4163"/>
        <end position="4179"/>
    </location>
</feature>
<proteinExistence type="predicted"/>
<feature type="compositionally biased region" description="Polar residues" evidence="3">
    <location>
        <begin position="4316"/>
        <end position="4329"/>
    </location>
</feature>
<feature type="compositionally biased region" description="Pro residues" evidence="3">
    <location>
        <begin position="5464"/>
        <end position="5480"/>
    </location>
</feature>
<accession>A0A813HGM3</accession>
<feature type="region of interest" description="Disordered" evidence="3">
    <location>
        <begin position="2797"/>
        <end position="2817"/>
    </location>
</feature>
<feature type="compositionally biased region" description="Low complexity" evidence="3">
    <location>
        <begin position="5323"/>
        <end position="5344"/>
    </location>
</feature>
<feature type="region of interest" description="Disordered" evidence="3">
    <location>
        <begin position="5323"/>
        <end position="5596"/>
    </location>
</feature>
<dbReference type="SMART" id="SM00343">
    <property type="entry name" value="ZnF_C2HC"/>
    <property type="match status" value="1"/>
</dbReference>
<evidence type="ECO:0000259" key="4">
    <source>
        <dbReference type="PROSITE" id="PS50103"/>
    </source>
</evidence>
<name>A0A813HGM3_POLGL</name>
<dbReference type="Gene3D" id="1.10.340.70">
    <property type="match status" value="1"/>
</dbReference>
<feature type="compositionally biased region" description="Low complexity" evidence="3">
    <location>
        <begin position="4383"/>
        <end position="4395"/>
    </location>
</feature>
<dbReference type="PROSITE" id="PS50103">
    <property type="entry name" value="ZF_C3H1"/>
    <property type="match status" value="1"/>
</dbReference>
<dbReference type="Proteomes" id="UP000654075">
    <property type="component" value="Unassembled WGS sequence"/>
</dbReference>
<feature type="compositionally biased region" description="Low complexity" evidence="3">
    <location>
        <begin position="26"/>
        <end position="41"/>
    </location>
</feature>
<feature type="region of interest" description="Disordered" evidence="3">
    <location>
        <begin position="4547"/>
        <end position="4571"/>
    </location>
</feature>
<feature type="region of interest" description="Disordered" evidence="3">
    <location>
        <begin position="4357"/>
        <end position="4486"/>
    </location>
</feature>
<dbReference type="InterPro" id="IPR007527">
    <property type="entry name" value="Znf_SWIM"/>
</dbReference>
<dbReference type="GO" id="GO:0008270">
    <property type="term" value="F:zinc ion binding"/>
    <property type="evidence" value="ECO:0007669"/>
    <property type="project" value="UniProtKB-KW"/>
</dbReference>
<feature type="compositionally biased region" description="Polar residues" evidence="3">
    <location>
        <begin position="4272"/>
        <end position="4286"/>
    </location>
</feature>
<dbReference type="InterPro" id="IPR051320">
    <property type="entry name" value="Viral_Replic_Matur_Polypro"/>
</dbReference>
<dbReference type="Gene3D" id="3.10.10.10">
    <property type="entry name" value="HIV Type 1 Reverse Transcriptase, subunit A, domain 1"/>
    <property type="match status" value="1"/>
</dbReference>
<dbReference type="EMBL" id="CAJNNV010031718">
    <property type="protein sequence ID" value="CAE8637554.1"/>
    <property type="molecule type" value="Genomic_DNA"/>
</dbReference>
<feature type="compositionally biased region" description="Basic and acidic residues" evidence="3">
    <location>
        <begin position="3680"/>
        <end position="3696"/>
    </location>
</feature>
<feature type="compositionally biased region" description="Acidic residues" evidence="3">
    <location>
        <begin position="4151"/>
        <end position="4162"/>
    </location>
</feature>
<feature type="region of interest" description="Disordered" evidence="3">
    <location>
        <begin position="3648"/>
        <end position="3712"/>
    </location>
</feature>
<dbReference type="InterPro" id="IPR001878">
    <property type="entry name" value="Znf_CCHC"/>
</dbReference>
<feature type="compositionally biased region" description="Low complexity" evidence="3">
    <location>
        <begin position="5494"/>
        <end position="5503"/>
    </location>
</feature>
<dbReference type="Pfam" id="PF13091">
    <property type="entry name" value="PLDc_2"/>
    <property type="match status" value="1"/>
</dbReference>